<evidence type="ECO:0000313" key="2">
    <source>
        <dbReference type="Proteomes" id="UP001062846"/>
    </source>
</evidence>
<gene>
    <name evidence="1" type="ORF">RHMOL_Rhmol13G0170200</name>
</gene>
<organism evidence="1 2">
    <name type="scientific">Rhododendron molle</name>
    <name type="common">Chinese azalea</name>
    <name type="synonym">Azalea mollis</name>
    <dbReference type="NCBI Taxonomy" id="49168"/>
    <lineage>
        <taxon>Eukaryota</taxon>
        <taxon>Viridiplantae</taxon>
        <taxon>Streptophyta</taxon>
        <taxon>Embryophyta</taxon>
        <taxon>Tracheophyta</taxon>
        <taxon>Spermatophyta</taxon>
        <taxon>Magnoliopsida</taxon>
        <taxon>eudicotyledons</taxon>
        <taxon>Gunneridae</taxon>
        <taxon>Pentapetalae</taxon>
        <taxon>asterids</taxon>
        <taxon>Ericales</taxon>
        <taxon>Ericaceae</taxon>
        <taxon>Ericoideae</taxon>
        <taxon>Rhodoreae</taxon>
        <taxon>Rhododendron</taxon>
    </lineage>
</organism>
<dbReference type="Proteomes" id="UP001062846">
    <property type="component" value="Chromosome 13"/>
</dbReference>
<evidence type="ECO:0000313" key="1">
    <source>
        <dbReference type="EMBL" id="KAI8524717.1"/>
    </source>
</evidence>
<proteinExistence type="predicted"/>
<sequence length="107" mass="12056">MFVWAQREKVLCQSKSQALQFSNKNIDESNEWLIGKLEEEVVFEGEDLDWDEVARASGVEEPSKVTRSTHKATSSIPTPTATQARPTPRASRGKTSLYNLVDDENED</sequence>
<name>A0ACC0L8P9_RHOML</name>
<protein>
    <submittedName>
        <fullName evidence="1">Uncharacterized protein</fullName>
    </submittedName>
</protein>
<dbReference type="EMBL" id="CM046400">
    <property type="protein sequence ID" value="KAI8524717.1"/>
    <property type="molecule type" value="Genomic_DNA"/>
</dbReference>
<keyword evidence="2" id="KW-1185">Reference proteome</keyword>
<accession>A0ACC0L8P9</accession>
<reference evidence="1" key="1">
    <citation type="submission" date="2022-02" db="EMBL/GenBank/DDBJ databases">
        <title>Plant Genome Project.</title>
        <authorList>
            <person name="Zhang R.-G."/>
        </authorList>
    </citation>
    <scope>NUCLEOTIDE SEQUENCE</scope>
    <source>
        <strain evidence="1">AT1</strain>
    </source>
</reference>
<comment type="caution">
    <text evidence="1">The sequence shown here is derived from an EMBL/GenBank/DDBJ whole genome shotgun (WGS) entry which is preliminary data.</text>
</comment>